<accession>A0A9X0UFX4</accession>
<organism evidence="1 2">
    <name type="scientific">Siccirubricoccus deserti</name>
    <dbReference type="NCBI Taxonomy" id="2013562"/>
    <lineage>
        <taxon>Bacteria</taxon>
        <taxon>Pseudomonadati</taxon>
        <taxon>Pseudomonadota</taxon>
        <taxon>Alphaproteobacteria</taxon>
        <taxon>Acetobacterales</taxon>
        <taxon>Roseomonadaceae</taxon>
        <taxon>Siccirubricoccus</taxon>
    </lineage>
</organism>
<dbReference type="Gene3D" id="3.40.50.300">
    <property type="entry name" value="P-loop containing nucleotide triphosphate hydrolases"/>
    <property type="match status" value="1"/>
</dbReference>
<evidence type="ECO:0008006" key="3">
    <source>
        <dbReference type="Google" id="ProtNLM"/>
    </source>
</evidence>
<dbReference type="SUPFAM" id="SSF52540">
    <property type="entry name" value="P-loop containing nucleoside triphosphate hydrolases"/>
    <property type="match status" value="1"/>
</dbReference>
<dbReference type="Proteomes" id="UP000600101">
    <property type="component" value="Unassembled WGS sequence"/>
</dbReference>
<sequence>MPSAAPDVPLDQAAVLAALRARVTRLEGFGRAQHNLGAVPVCEGLPLPGGGLARAAVHEVLATTPGCGAAFCAVLLARTGGTILWIATGRDELMAWPPGLARCGLAPASLVIVRAERWPDALWAMEEALRCPAVTGALLALAPPPGGGKLDLTATRRLQLAAEAGGALGLVLRPDAACADHTAAVTRWRIGSLGAGHGLDDPRWQLELLRVRGGRPGGPWAVTWRAATGRLDLDKEATATGATRHAAG</sequence>
<reference evidence="1" key="1">
    <citation type="submission" date="2020-08" db="EMBL/GenBank/DDBJ databases">
        <authorList>
            <person name="Hu Y."/>
            <person name="Nguyen S.V."/>
            <person name="Li F."/>
            <person name="Fanning S."/>
        </authorList>
    </citation>
    <scope>NUCLEOTIDE SEQUENCE</scope>
    <source>
        <strain evidence="1">SYSU D8009</strain>
    </source>
</reference>
<comment type="caution">
    <text evidence="1">The sequence shown here is derived from an EMBL/GenBank/DDBJ whole genome shotgun (WGS) entry which is preliminary data.</text>
</comment>
<gene>
    <name evidence="1" type="ORF">H7965_28920</name>
</gene>
<name>A0A9X0UFX4_9PROT</name>
<protein>
    <recommendedName>
        <fullName evidence="3">Protein ImuA</fullName>
    </recommendedName>
</protein>
<dbReference type="EMBL" id="JACOMF010000147">
    <property type="protein sequence ID" value="MBC4019242.1"/>
    <property type="molecule type" value="Genomic_DNA"/>
</dbReference>
<dbReference type="AlphaFoldDB" id="A0A9X0UFX4"/>
<dbReference type="RefSeq" id="WP_186773961.1">
    <property type="nucleotide sequence ID" value="NZ_JACOMF010000147.1"/>
</dbReference>
<evidence type="ECO:0000313" key="1">
    <source>
        <dbReference type="EMBL" id="MBC4019242.1"/>
    </source>
</evidence>
<evidence type="ECO:0000313" key="2">
    <source>
        <dbReference type="Proteomes" id="UP000600101"/>
    </source>
</evidence>
<proteinExistence type="predicted"/>
<keyword evidence="2" id="KW-1185">Reference proteome</keyword>
<dbReference type="InterPro" id="IPR027417">
    <property type="entry name" value="P-loop_NTPase"/>
</dbReference>